<feature type="compositionally biased region" description="Basic and acidic residues" evidence="1">
    <location>
        <begin position="12"/>
        <end position="26"/>
    </location>
</feature>
<dbReference type="Proteomes" id="UP000606274">
    <property type="component" value="Unassembled WGS sequence"/>
</dbReference>
<evidence type="ECO:0000313" key="3">
    <source>
        <dbReference type="Proteomes" id="UP000606274"/>
    </source>
</evidence>
<sequence length="199" mass="22035">MSSRRKRAAPVRMDEADKNKLNWNMHEHRRTEGDFEDLEAFPEPSVSSLTDHVPIVSNAELLSHSSSLPAEKEEEPGCSVQDSSPDTTELNVPSVSTLDPGWKALIGEFELYPKVPLELADNTFCLQQTGDAITKISYYKLRGAHKLSCCVLIQWIITGGLGLAAEKEGYTALSFVWRRISKAKAIPFGVWFGTTGVPQ</sequence>
<feature type="region of interest" description="Disordered" evidence="1">
    <location>
        <begin position="1"/>
        <end position="26"/>
    </location>
</feature>
<name>A0A8T0BGF1_SILME</name>
<feature type="region of interest" description="Disordered" evidence="1">
    <location>
        <begin position="65"/>
        <end position="91"/>
    </location>
</feature>
<accession>A0A8T0BGF1</accession>
<comment type="caution">
    <text evidence="2">The sequence shown here is derived from an EMBL/GenBank/DDBJ whole genome shotgun (WGS) entry which is preliminary data.</text>
</comment>
<dbReference type="AlphaFoldDB" id="A0A8T0BGF1"/>
<keyword evidence="3" id="KW-1185">Reference proteome</keyword>
<evidence type="ECO:0000256" key="1">
    <source>
        <dbReference type="SAM" id="MobiDB-lite"/>
    </source>
</evidence>
<feature type="compositionally biased region" description="Polar residues" evidence="1">
    <location>
        <begin position="80"/>
        <end position="91"/>
    </location>
</feature>
<gene>
    <name evidence="2" type="ORF">HF521_021582</name>
</gene>
<dbReference type="EMBL" id="JABFDY010000008">
    <property type="protein sequence ID" value="KAF7704510.1"/>
    <property type="molecule type" value="Genomic_DNA"/>
</dbReference>
<reference evidence="2" key="1">
    <citation type="submission" date="2020-08" db="EMBL/GenBank/DDBJ databases">
        <title>Chromosome-level assembly of Southern catfish (Silurus meridionalis) provides insights into visual adaptation to the nocturnal and benthic lifestyles.</title>
        <authorList>
            <person name="Zhang Y."/>
            <person name="Wang D."/>
            <person name="Peng Z."/>
        </authorList>
    </citation>
    <scope>NUCLEOTIDE SEQUENCE</scope>
    <source>
        <strain evidence="2">SWU-2019-XX</strain>
        <tissue evidence="2">Muscle</tissue>
    </source>
</reference>
<protein>
    <submittedName>
        <fullName evidence="2">Uncharacterized protein</fullName>
    </submittedName>
</protein>
<proteinExistence type="predicted"/>
<organism evidence="2 3">
    <name type="scientific">Silurus meridionalis</name>
    <name type="common">Southern catfish</name>
    <name type="synonym">Silurus soldatovi meridionalis</name>
    <dbReference type="NCBI Taxonomy" id="175797"/>
    <lineage>
        <taxon>Eukaryota</taxon>
        <taxon>Metazoa</taxon>
        <taxon>Chordata</taxon>
        <taxon>Craniata</taxon>
        <taxon>Vertebrata</taxon>
        <taxon>Euteleostomi</taxon>
        <taxon>Actinopterygii</taxon>
        <taxon>Neopterygii</taxon>
        <taxon>Teleostei</taxon>
        <taxon>Ostariophysi</taxon>
        <taxon>Siluriformes</taxon>
        <taxon>Siluridae</taxon>
        <taxon>Silurus</taxon>
    </lineage>
</organism>
<evidence type="ECO:0000313" key="2">
    <source>
        <dbReference type="EMBL" id="KAF7704510.1"/>
    </source>
</evidence>